<keyword evidence="11" id="KW-1185">Reference proteome</keyword>
<comment type="cofactor">
    <cofactor evidence="1 6">
        <name>FAD</name>
        <dbReference type="ChEBI" id="CHEBI:57692"/>
    </cofactor>
</comment>
<dbReference type="Gene3D" id="2.40.110.10">
    <property type="entry name" value="Butyryl-CoA Dehydrogenase, subunit A, domain 2"/>
    <property type="match status" value="1"/>
</dbReference>
<dbReference type="AlphaFoldDB" id="A0A1H0A131"/>
<evidence type="ECO:0000256" key="6">
    <source>
        <dbReference type="RuleBase" id="RU362125"/>
    </source>
</evidence>
<dbReference type="InterPro" id="IPR006091">
    <property type="entry name" value="Acyl-CoA_Oxase/DH_mid-dom"/>
</dbReference>
<comment type="similarity">
    <text evidence="2 6">Belongs to the acyl-CoA dehydrogenase family.</text>
</comment>
<evidence type="ECO:0000256" key="2">
    <source>
        <dbReference type="ARBA" id="ARBA00009347"/>
    </source>
</evidence>
<organism evidence="10 11">
    <name type="scientific">Dendrosporobacter quercicolus</name>
    <dbReference type="NCBI Taxonomy" id="146817"/>
    <lineage>
        <taxon>Bacteria</taxon>
        <taxon>Bacillati</taxon>
        <taxon>Bacillota</taxon>
        <taxon>Negativicutes</taxon>
        <taxon>Selenomonadales</taxon>
        <taxon>Sporomusaceae</taxon>
        <taxon>Dendrosporobacter</taxon>
    </lineage>
</organism>
<dbReference type="InterPro" id="IPR037069">
    <property type="entry name" value="AcylCoA_DH/ox_N_sf"/>
</dbReference>
<keyword evidence="4 6" id="KW-0274">FAD</keyword>
<dbReference type="Pfam" id="PF02771">
    <property type="entry name" value="Acyl-CoA_dh_N"/>
    <property type="match status" value="1"/>
</dbReference>
<dbReference type="Proteomes" id="UP000214880">
    <property type="component" value="Unassembled WGS sequence"/>
</dbReference>
<dbReference type="Pfam" id="PF00441">
    <property type="entry name" value="Acyl-CoA_dh_1"/>
    <property type="match status" value="1"/>
</dbReference>
<protein>
    <submittedName>
        <fullName evidence="10">Butyryl-CoA dehydrogenase</fullName>
    </submittedName>
</protein>
<keyword evidence="5 6" id="KW-0560">Oxidoreductase</keyword>
<dbReference type="Gene3D" id="1.20.140.10">
    <property type="entry name" value="Butyryl-CoA Dehydrogenase, subunit A, domain 3"/>
    <property type="match status" value="1"/>
</dbReference>
<accession>A0A1H0A131</accession>
<proteinExistence type="inferred from homology"/>
<dbReference type="FunFam" id="1.10.540.10:FF:000002">
    <property type="entry name" value="Acyl-CoA dehydrogenase FadE19"/>
    <property type="match status" value="1"/>
</dbReference>
<evidence type="ECO:0000313" key="11">
    <source>
        <dbReference type="Proteomes" id="UP000214880"/>
    </source>
</evidence>
<sequence length="384" mass="41539">MNMGLFTLTEEQEMLRKVIREFVEAEIAPKAHEWDEQNYCPTELFGLLGEMGIIGTFVPEEYGGAGLGFIERSICLEELGRHSAGLAISVMAHQLCMGGILFFGTEEQKQKYLPDLASGKKIGALSLTEATGGSDFMGQKSTGEFKDGKWVLNGRKCFITNAAVADIDLWTVITGKNEKGRPVMTAFLIDKDTPGHTSGRVEHKIGLRSSNTGDVSCVNVTLGPEQMLAQEGSGPKIALSTIQEVGRAGMSAINVGILRGCLEESVKFSNERIIYGKPLNKLMNIQFAIAETKLDYETAWLLTYRAAAMKDQGLPCAGEFAQSKYLATEGAIRSAKRTIDLMGGYGAINEYPVGRFLRDALAGSTAGATSDVLKVVIAAETLKR</sequence>
<evidence type="ECO:0000259" key="8">
    <source>
        <dbReference type="Pfam" id="PF02770"/>
    </source>
</evidence>
<reference evidence="10 11" key="1">
    <citation type="submission" date="2016-10" db="EMBL/GenBank/DDBJ databases">
        <authorList>
            <person name="de Groot N.N."/>
        </authorList>
    </citation>
    <scope>NUCLEOTIDE SEQUENCE [LARGE SCALE GENOMIC DNA]</scope>
    <source>
        <strain evidence="10 11">DSM 1736</strain>
    </source>
</reference>
<evidence type="ECO:0000256" key="3">
    <source>
        <dbReference type="ARBA" id="ARBA00022630"/>
    </source>
</evidence>
<dbReference type="Pfam" id="PF02770">
    <property type="entry name" value="Acyl-CoA_dh_M"/>
    <property type="match status" value="1"/>
</dbReference>
<feature type="domain" description="Acyl-CoA dehydrogenase/oxidase C-terminal" evidence="7">
    <location>
        <begin position="233"/>
        <end position="380"/>
    </location>
</feature>
<dbReference type="SUPFAM" id="SSF47203">
    <property type="entry name" value="Acyl-CoA dehydrogenase C-terminal domain-like"/>
    <property type="match status" value="1"/>
</dbReference>
<feature type="domain" description="Acyl-CoA dehydrogenase/oxidase N-terminal" evidence="9">
    <location>
        <begin position="9"/>
        <end position="120"/>
    </location>
</feature>
<dbReference type="PIRSF" id="PIRSF016578">
    <property type="entry name" value="HsaA"/>
    <property type="match status" value="1"/>
</dbReference>
<dbReference type="InterPro" id="IPR046373">
    <property type="entry name" value="Acyl-CoA_Oxase/DH_mid-dom_sf"/>
</dbReference>
<evidence type="ECO:0000256" key="1">
    <source>
        <dbReference type="ARBA" id="ARBA00001974"/>
    </source>
</evidence>
<gene>
    <name evidence="10" type="ORF">SAMN04488502_11611</name>
</gene>
<keyword evidence="3 6" id="KW-0285">Flavoprotein</keyword>
<dbReference type="GO" id="GO:0003995">
    <property type="term" value="F:acyl-CoA dehydrogenase activity"/>
    <property type="evidence" value="ECO:0007669"/>
    <property type="project" value="TreeGrafter"/>
</dbReference>
<dbReference type="InterPro" id="IPR036250">
    <property type="entry name" value="AcylCo_DH-like_C"/>
</dbReference>
<dbReference type="SUPFAM" id="SSF56645">
    <property type="entry name" value="Acyl-CoA dehydrogenase NM domain-like"/>
    <property type="match status" value="1"/>
</dbReference>
<dbReference type="GO" id="GO:0050660">
    <property type="term" value="F:flavin adenine dinucleotide binding"/>
    <property type="evidence" value="ECO:0007669"/>
    <property type="project" value="InterPro"/>
</dbReference>
<feature type="domain" description="Acyl-CoA oxidase/dehydrogenase middle" evidence="8">
    <location>
        <begin position="124"/>
        <end position="219"/>
    </location>
</feature>
<dbReference type="InterPro" id="IPR013786">
    <property type="entry name" value="AcylCoA_DH/ox_N"/>
</dbReference>
<evidence type="ECO:0000259" key="7">
    <source>
        <dbReference type="Pfam" id="PF00441"/>
    </source>
</evidence>
<evidence type="ECO:0000256" key="4">
    <source>
        <dbReference type="ARBA" id="ARBA00022827"/>
    </source>
</evidence>
<dbReference type="OrthoDB" id="9802447at2"/>
<dbReference type="EMBL" id="FNHB01000016">
    <property type="protein sequence ID" value="SDN26663.1"/>
    <property type="molecule type" value="Genomic_DNA"/>
</dbReference>
<dbReference type="InterPro" id="IPR009075">
    <property type="entry name" value="AcylCo_DH/oxidase_C"/>
</dbReference>
<dbReference type="PANTHER" id="PTHR43884:SF12">
    <property type="entry name" value="ISOVALERYL-COA DEHYDROGENASE, MITOCHONDRIAL-RELATED"/>
    <property type="match status" value="1"/>
</dbReference>
<dbReference type="PANTHER" id="PTHR43884">
    <property type="entry name" value="ACYL-COA DEHYDROGENASE"/>
    <property type="match status" value="1"/>
</dbReference>
<evidence type="ECO:0000256" key="5">
    <source>
        <dbReference type="ARBA" id="ARBA00023002"/>
    </source>
</evidence>
<dbReference type="InterPro" id="IPR009100">
    <property type="entry name" value="AcylCoA_DH/oxidase_NM_dom_sf"/>
</dbReference>
<dbReference type="STRING" id="146817.SAMN04488502_11611"/>
<dbReference type="Gene3D" id="1.10.540.10">
    <property type="entry name" value="Acyl-CoA dehydrogenase/oxidase, N-terminal domain"/>
    <property type="match status" value="1"/>
</dbReference>
<evidence type="ECO:0000313" key="10">
    <source>
        <dbReference type="EMBL" id="SDN26663.1"/>
    </source>
</evidence>
<name>A0A1H0A131_9FIRM</name>
<evidence type="ECO:0000259" key="9">
    <source>
        <dbReference type="Pfam" id="PF02771"/>
    </source>
</evidence>